<dbReference type="GO" id="GO:0031380">
    <property type="term" value="C:nuclear RNA-directed RNA polymerase complex"/>
    <property type="evidence" value="ECO:0007669"/>
    <property type="project" value="TreeGrafter"/>
</dbReference>
<name>A0A067PIS9_9AGAM</name>
<dbReference type="InterPro" id="IPR007855">
    <property type="entry name" value="RDRP"/>
</dbReference>
<dbReference type="InterPro" id="IPR057596">
    <property type="entry name" value="RDRP_core"/>
</dbReference>
<keyword evidence="4" id="KW-1185">Reference proteome</keyword>
<evidence type="ECO:0000313" key="3">
    <source>
        <dbReference type="EMBL" id="KDQ50366.1"/>
    </source>
</evidence>
<dbReference type="PANTHER" id="PTHR23079">
    <property type="entry name" value="RNA-DEPENDENT RNA POLYMERASE"/>
    <property type="match status" value="1"/>
</dbReference>
<dbReference type="EC" id="2.7.7.48" evidence="1"/>
<dbReference type="Proteomes" id="UP000027265">
    <property type="component" value="Unassembled WGS sequence"/>
</dbReference>
<keyword evidence="1" id="KW-0808">Transferase</keyword>
<accession>A0A067PIS9</accession>
<keyword evidence="1" id="KW-0696">RNA-directed RNA polymerase</keyword>
<evidence type="ECO:0000256" key="1">
    <source>
        <dbReference type="RuleBase" id="RU363098"/>
    </source>
</evidence>
<keyword evidence="1" id="KW-0548">Nucleotidyltransferase</keyword>
<sequence length="779" mass="88261">MELRRGYIRIAPADHAAFIRAYHTRASSTLLHKEHDEVLITYFNADGEMGEPIRKQVHSSRATRLLTKVGGPPRLHIVKVHRKTPQWKLAELVENLIWTDVALRDLDGRTQYQFLGFTDAGLKTGQLIFLKEDKLSTRDLLDAFGDLDTVYVNSGYGKYAARLQLSFTSTVPGFEFEDSDVVEIGDLKAADHSLHTDGCGLIRESVARMICQIHGLPIDTSVFQVRRGGIKGLLVSHPDDYFESTLSEDYGVTAPSPYLMAYRPSMLKYNGGPRMLELHSVSSCPSSARLNRHLIILLLSRGIPLEVFRSMLQEQLGSISCFARNRDVALRYIGGDLDASISPGKLGQDVFETLYAGQELSEPYVESRLKTYQNAQYVSLRKKLSIRVEASGYLYGVMDEYGLLEQGEVLINLPERTIPQNVDVVVARTPSYFPAGDYTTLIFFLDSDRTLDIRVFRMVDRNKYPILKHLTNCIVFSRNSPHSIPDTMASGDLDGDKYFVSWDPHLVPKASMPYEQREPFVASALKWDLDDMKYEALDTFLEYCFNPLLGMIVTEWERAALATPRLAAARYPRELARLAESALDMVKTGQSPEELGDRFKDLKAYYASHYPTNFSDPLTTLRSLIPEGLPCRTTRFECDKALLLQDDDPTQWSRQLTLGAEVIDQFNMDLKKAIDADRLEDEYNDTGGASESRTGPSEADVCKTTYVTRYFGGGSRMERLEQEMRASAWYFFGYTRQRQTFAWLGIRYLNKIKAESTAGSKPCIYVGSRSHSFFPEEEW</sequence>
<organism evidence="3 4">
    <name type="scientific">Jaapia argillacea MUCL 33604</name>
    <dbReference type="NCBI Taxonomy" id="933084"/>
    <lineage>
        <taxon>Eukaryota</taxon>
        <taxon>Fungi</taxon>
        <taxon>Dikarya</taxon>
        <taxon>Basidiomycota</taxon>
        <taxon>Agaricomycotina</taxon>
        <taxon>Agaricomycetes</taxon>
        <taxon>Agaricomycetidae</taxon>
        <taxon>Jaapiales</taxon>
        <taxon>Jaapiaceae</taxon>
        <taxon>Jaapia</taxon>
    </lineage>
</organism>
<feature type="domain" description="RDRP core" evidence="2">
    <location>
        <begin position="110"/>
        <end position="594"/>
    </location>
</feature>
<dbReference type="Pfam" id="PF05183">
    <property type="entry name" value="RdRP"/>
    <property type="match status" value="1"/>
</dbReference>
<comment type="catalytic activity">
    <reaction evidence="1">
        <text>RNA(n) + a ribonucleoside 5'-triphosphate = RNA(n+1) + diphosphate</text>
        <dbReference type="Rhea" id="RHEA:21248"/>
        <dbReference type="Rhea" id="RHEA-COMP:14527"/>
        <dbReference type="Rhea" id="RHEA-COMP:17342"/>
        <dbReference type="ChEBI" id="CHEBI:33019"/>
        <dbReference type="ChEBI" id="CHEBI:61557"/>
        <dbReference type="ChEBI" id="CHEBI:140395"/>
        <dbReference type="EC" id="2.7.7.48"/>
    </reaction>
</comment>
<dbReference type="GO" id="GO:0003968">
    <property type="term" value="F:RNA-directed RNA polymerase activity"/>
    <property type="evidence" value="ECO:0007669"/>
    <property type="project" value="UniProtKB-KW"/>
</dbReference>
<dbReference type="InParanoid" id="A0A067PIS9"/>
<keyword evidence="1" id="KW-0694">RNA-binding</keyword>
<proteinExistence type="inferred from homology"/>
<dbReference type="HOGENOM" id="CLU_010624_0_0_1"/>
<dbReference type="GO" id="GO:0030422">
    <property type="term" value="P:siRNA processing"/>
    <property type="evidence" value="ECO:0007669"/>
    <property type="project" value="TreeGrafter"/>
</dbReference>
<dbReference type="EMBL" id="KL197761">
    <property type="protein sequence ID" value="KDQ50366.1"/>
    <property type="molecule type" value="Genomic_DNA"/>
</dbReference>
<evidence type="ECO:0000259" key="2">
    <source>
        <dbReference type="Pfam" id="PF05183"/>
    </source>
</evidence>
<evidence type="ECO:0000313" key="4">
    <source>
        <dbReference type="Proteomes" id="UP000027265"/>
    </source>
</evidence>
<protein>
    <recommendedName>
        <fullName evidence="1">RNA-dependent RNA polymerase</fullName>
        <ecNumber evidence="1">2.7.7.48</ecNumber>
    </recommendedName>
</protein>
<comment type="similarity">
    <text evidence="1">Belongs to the RdRP family.</text>
</comment>
<dbReference type="STRING" id="933084.A0A067PIS9"/>
<dbReference type="OrthoDB" id="6513042at2759"/>
<dbReference type="PANTHER" id="PTHR23079:SF55">
    <property type="entry name" value="RNA-DIRECTED RNA POLYMERASE"/>
    <property type="match status" value="1"/>
</dbReference>
<dbReference type="GO" id="GO:0003723">
    <property type="term" value="F:RNA binding"/>
    <property type="evidence" value="ECO:0007669"/>
    <property type="project" value="UniProtKB-KW"/>
</dbReference>
<gene>
    <name evidence="3" type="ORF">JAAARDRAFT_200044</name>
</gene>
<reference evidence="4" key="1">
    <citation type="journal article" date="2014" name="Proc. Natl. Acad. Sci. U.S.A.">
        <title>Extensive sampling of basidiomycete genomes demonstrates inadequacy of the white-rot/brown-rot paradigm for wood decay fungi.</title>
        <authorList>
            <person name="Riley R."/>
            <person name="Salamov A.A."/>
            <person name="Brown D.W."/>
            <person name="Nagy L.G."/>
            <person name="Floudas D."/>
            <person name="Held B.W."/>
            <person name="Levasseur A."/>
            <person name="Lombard V."/>
            <person name="Morin E."/>
            <person name="Otillar R."/>
            <person name="Lindquist E.A."/>
            <person name="Sun H."/>
            <person name="LaButti K.M."/>
            <person name="Schmutz J."/>
            <person name="Jabbour D."/>
            <person name="Luo H."/>
            <person name="Baker S.E."/>
            <person name="Pisabarro A.G."/>
            <person name="Walton J.D."/>
            <person name="Blanchette R.A."/>
            <person name="Henrissat B."/>
            <person name="Martin F."/>
            <person name="Cullen D."/>
            <person name="Hibbett D.S."/>
            <person name="Grigoriev I.V."/>
        </authorList>
    </citation>
    <scope>NUCLEOTIDE SEQUENCE [LARGE SCALE GENOMIC DNA]</scope>
    <source>
        <strain evidence="4">MUCL 33604</strain>
    </source>
</reference>
<dbReference type="AlphaFoldDB" id="A0A067PIS9"/>